<keyword evidence="5 10" id="KW-0812">Transmembrane</keyword>
<organism evidence="11 12">
    <name type="scientific">Litoreibacter ponti</name>
    <dbReference type="NCBI Taxonomy" id="1510457"/>
    <lineage>
        <taxon>Bacteria</taxon>
        <taxon>Pseudomonadati</taxon>
        <taxon>Pseudomonadota</taxon>
        <taxon>Alphaproteobacteria</taxon>
        <taxon>Rhodobacterales</taxon>
        <taxon>Roseobacteraceae</taxon>
        <taxon>Litoreibacter</taxon>
    </lineage>
</organism>
<feature type="transmembrane region" description="Helical" evidence="10">
    <location>
        <begin position="232"/>
        <end position="249"/>
    </location>
</feature>
<evidence type="ECO:0000256" key="7">
    <source>
        <dbReference type="ARBA" id="ARBA00023065"/>
    </source>
</evidence>
<evidence type="ECO:0000256" key="8">
    <source>
        <dbReference type="ARBA" id="ARBA00023136"/>
    </source>
</evidence>
<dbReference type="AlphaFoldDB" id="A0A2T6BH69"/>
<name>A0A2T6BH69_9RHOB</name>
<dbReference type="GO" id="GO:0042910">
    <property type="term" value="F:xenobiotic transmembrane transporter activity"/>
    <property type="evidence" value="ECO:0007669"/>
    <property type="project" value="InterPro"/>
</dbReference>
<reference evidence="11 12" key="1">
    <citation type="submission" date="2018-04" db="EMBL/GenBank/DDBJ databases">
        <title>Genomic Encyclopedia of Archaeal and Bacterial Type Strains, Phase II (KMG-II): from individual species to whole genera.</title>
        <authorList>
            <person name="Goeker M."/>
        </authorList>
    </citation>
    <scope>NUCLEOTIDE SEQUENCE [LARGE SCALE GENOMIC DNA]</scope>
    <source>
        <strain evidence="11 12">DSM 100977</strain>
    </source>
</reference>
<evidence type="ECO:0000256" key="5">
    <source>
        <dbReference type="ARBA" id="ARBA00022692"/>
    </source>
</evidence>
<dbReference type="OrthoDB" id="9780160at2"/>
<keyword evidence="7" id="KW-0406">Ion transport</keyword>
<sequence length="450" mass="48009">MTFRQHIRAVLVLGLPLVGSHLAQFAVHLVDAVMLGWYDVTALAASVLAGSYFFVLFIMGGGFAFAVMPMVAEAAEKSDETRIRRVTRMGLWLSLIYAVALLPLMIWSAPILRAFGQDPELAQLAEDYLAIVGIGMIPALLIMVLKSYLAALEKTSFILWVTVAAVGVNAALNWVLIFGNLGVPELGLQGAALASVLTQSLTLAVFALYVARGKATREHALFQRIWRPDPEAFGAVFRLGWPIGLTNLAESGMFSASSLIIGLIGTLPLAAHGIALQITSATFMVHIGLSQAATVRAGRAMGRADWASLALGGRAVVAVSMAVVVVTMLAFLLLPELLMSGFLSPDEPSRSQVFALGASLLAVAALFQLVDAGQVMALGLLRGIQDTKWPMYAAALSYWGLGIPASYVLGITLGYGGVGVWLGLVIGLLFAAVLLWWRFLRRFGELRRAG</sequence>
<comment type="subcellular location">
    <subcellularLocation>
        <location evidence="1">Cell inner membrane</location>
        <topology evidence="1">Multi-pass membrane protein</topology>
    </subcellularLocation>
</comment>
<keyword evidence="6 10" id="KW-1133">Transmembrane helix</keyword>
<evidence type="ECO:0000256" key="6">
    <source>
        <dbReference type="ARBA" id="ARBA00022989"/>
    </source>
</evidence>
<evidence type="ECO:0000313" key="11">
    <source>
        <dbReference type="EMBL" id="PTX55413.1"/>
    </source>
</evidence>
<evidence type="ECO:0000256" key="4">
    <source>
        <dbReference type="ARBA" id="ARBA00022475"/>
    </source>
</evidence>
<evidence type="ECO:0000256" key="10">
    <source>
        <dbReference type="SAM" id="Phobius"/>
    </source>
</evidence>
<protein>
    <recommendedName>
        <fullName evidence="9">Multidrug-efflux transporter</fullName>
    </recommendedName>
</protein>
<feature type="transmembrane region" description="Helical" evidence="10">
    <location>
        <begin position="128"/>
        <end position="145"/>
    </location>
</feature>
<dbReference type="PANTHER" id="PTHR43298">
    <property type="entry name" value="MULTIDRUG RESISTANCE PROTEIN NORM-RELATED"/>
    <property type="match status" value="1"/>
</dbReference>
<dbReference type="PANTHER" id="PTHR43298:SF2">
    <property type="entry name" value="FMN_FAD EXPORTER YEEO-RELATED"/>
    <property type="match status" value="1"/>
</dbReference>
<dbReference type="GO" id="GO:0015297">
    <property type="term" value="F:antiporter activity"/>
    <property type="evidence" value="ECO:0007669"/>
    <property type="project" value="UniProtKB-KW"/>
</dbReference>
<dbReference type="PIRSF" id="PIRSF006603">
    <property type="entry name" value="DinF"/>
    <property type="match status" value="1"/>
</dbReference>
<dbReference type="CDD" id="cd13131">
    <property type="entry name" value="MATE_NorM_like"/>
    <property type="match status" value="1"/>
</dbReference>
<feature type="transmembrane region" description="Helical" evidence="10">
    <location>
        <begin position="269"/>
        <end position="289"/>
    </location>
</feature>
<feature type="transmembrane region" description="Helical" evidence="10">
    <location>
        <begin position="421"/>
        <end position="440"/>
    </location>
</feature>
<dbReference type="GO" id="GO:0005886">
    <property type="term" value="C:plasma membrane"/>
    <property type="evidence" value="ECO:0007669"/>
    <property type="project" value="UniProtKB-SubCell"/>
</dbReference>
<keyword evidence="8 10" id="KW-0472">Membrane</keyword>
<dbReference type="Pfam" id="PF01554">
    <property type="entry name" value="MatE"/>
    <property type="match status" value="2"/>
</dbReference>
<keyword evidence="2" id="KW-0813">Transport</keyword>
<dbReference type="RefSeq" id="WP_107843698.1">
    <property type="nucleotide sequence ID" value="NZ_QBKS01000001.1"/>
</dbReference>
<dbReference type="InterPro" id="IPR002528">
    <property type="entry name" value="MATE_fam"/>
</dbReference>
<dbReference type="Proteomes" id="UP000243978">
    <property type="component" value="Unassembled WGS sequence"/>
</dbReference>
<dbReference type="NCBIfam" id="TIGR00797">
    <property type="entry name" value="matE"/>
    <property type="match status" value="1"/>
</dbReference>
<dbReference type="InterPro" id="IPR050222">
    <property type="entry name" value="MATE_MdtK"/>
</dbReference>
<feature type="transmembrane region" description="Helical" evidence="10">
    <location>
        <begin position="309"/>
        <end position="334"/>
    </location>
</feature>
<feature type="transmembrane region" description="Helical" evidence="10">
    <location>
        <begin position="42"/>
        <end position="68"/>
    </location>
</feature>
<feature type="transmembrane region" description="Helical" evidence="10">
    <location>
        <begin position="191"/>
        <end position="211"/>
    </location>
</feature>
<feature type="transmembrane region" description="Helical" evidence="10">
    <location>
        <begin position="354"/>
        <end position="381"/>
    </location>
</feature>
<keyword evidence="3" id="KW-0050">Antiport</keyword>
<evidence type="ECO:0000256" key="3">
    <source>
        <dbReference type="ARBA" id="ARBA00022449"/>
    </source>
</evidence>
<evidence type="ECO:0000256" key="2">
    <source>
        <dbReference type="ARBA" id="ARBA00022448"/>
    </source>
</evidence>
<evidence type="ECO:0000256" key="1">
    <source>
        <dbReference type="ARBA" id="ARBA00004429"/>
    </source>
</evidence>
<gene>
    <name evidence="11" type="ORF">C8N43_0047</name>
</gene>
<accession>A0A2T6BH69</accession>
<feature type="transmembrane region" description="Helical" evidence="10">
    <location>
        <begin position="157"/>
        <end position="179"/>
    </location>
</feature>
<feature type="transmembrane region" description="Helical" evidence="10">
    <location>
        <begin position="393"/>
        <end position="415"/>
    </location>
</feature>
<dbReference type="EMBL" id="QBKS01000001">
    <property type="protein sequence ID" value="PTX55413.1"/>
    <property type="molecule type" value="Genomic_DNA"/>
</dbReference>
<keyword evidence="12" id="KW-1185">Reference proteome</keyword>
<feature type="transmembrane region" description="Helical" evidence="10">
    <location>
        <begin position="89"/>
        <end position="108"/>
    </location>
</feature>
<evidence type="ECO:0000313" key="12">
    <source>
        <dbReference type="Proteomes" id="UP000243978"/>
    </source>
</evidence>
<evidence type="ECO:0000256" key="9">
    <source>
        <dbReference type="ARBA" id="ARBA00031636"/>
    </source>
</evidence>
<comment type="caution">
    <text evidence="11">The sequence shown here is derived from an EMBL/GenBank/DDBJ whole genome shotgun (WGS) entry which is preliminary data.</text>
</comment>
<dbReference type="GO" id="GO:0006811">
    <property type="term" value="P:monoatomic ion transport"/>
    <property type="evidence" value="ECO:0007669"/>
    <property type="project" value="UniProtKB-KW"/>
</dbReference>
<dbReference type="InterPro" id="IPR048279">
    <property type="entry name" value="MdtK-like"/>
</dbReference>
<keyword evidence="4" id="KW-1003">Cell membrane</keyword>
<proteinExistence type="predicted"/>